<comment type="similarity">
    <text evidence="1">Belongs to the cyclin family. Cyclin D subfamily.</text>
</comment>
<dbReference type="Pfam" id="PF00134">
    <property type="entry name" value="Cyclin_N"/>
    <property type="match status" value="1"/>
</dbReference>
<dbReference type="Proteomes" id="UP001604336">
    <property type="component" value="Unassembled WGS sequence"/>
</dbReference>
<dbReference type="PROSITE" id="PS00292">
    <property type="entry name" value="CYCLINS"/>
    <property type="match status" value="1"/>
</dbReference>
<dbReference type="FunFam" id="1.10.472.10:FF:000070">
    <property type="entry name" value="CYCLIN D32"/>
    <property type="match status" value="1"/>
</dbReference>
<dbReference type="FunFam" id="1.10.472.10:FF:000060">
    <property type="entry name" value="D6-type cyclin"/>
    <property type="match status" value="1"/>
</dbReference>
<accession>A0ABD1SUA9</accession>
<evidence type="ECO:0000256" key="6">
    <source>
        <dbReference type="SAM" id="MobiDB-lite"/>
    </source>
</evidence>
<dbReference type="SMART" id="SM00385">
    <property type="entry name" value="CYCLIN"/>
    <property type="match status" value="1"/>
</dbReference>
<keyword evidence="3 5" id="KW-0195">Cyclin</keyword>
<dbReference type="CDD" id="cd20543">
    <property type="entry name" value="CYCLIN_AtCycD-like_rpt1"/>
    <property type="match status" value="1"/>
</dbReference>
<comment type="caution">
    <text evidence="9">The sequence shown here is derived from an EMBL/GenBank/DDBJ whole genome shotgun (WGS) entry which is preliminary data.</text>
</comment>
<feature type="domain" description="Cyclin-like" evidence="7">
    <location>
        <begin position="100"/>
        <end position="188"/>
    </location>
</feature>
<protein>
    <submittedName>
        <fullName evidence="9">Cyclin-D3-1</fullName>
    </submittedName>
</protein>
<feature type="region of interest" description="Disordered" evidence="6">
    <location>
        <begin position="407"/>
        <end position="481"/>
    </location>
</feature>
<reference evidence="10" key="1">
    <citation type="submission" date="2024-07" db="EMBL/GenBank/DDBJ databases">
        <title>Two chromosome-level genome assemblies of Korean endemic species Abeliophyllum distichum and Forsythia ovata (Oleaceae).</title>
        <authorList>
            <person name="Jang H."/>
        </authorList>
    </citation>
    <scope>NUCLEOTIDE SEQUENCE [LARGE SCALE GENOMIC DNA]</scope>
</reference>
<evidence type="ECO:0000256" key="5">
    <source>
        <dbReference type="RuleBase" id="RU000383"/>
    </source>
</evidence>
<evidence type="ECO:0000313" key="9">
    <source>
        <dbReference type="EMBL" id="KAL2504270.1"/>
    </source>
</evidence>
<evidence type="ECO:0000313" key="10">
    <source>
        <dbReference type="Proteomes" id="UP001604336"/>
    </source>
</evidence>
<dbReference type="EMBL" id="JBFOLK010000006">
    <property type="protein sequence ID" value="KAL2504270.1"/>
    <property type="molecule type" value="Genomic_DNA"/>
</dbReference>
<evidence type="ECO:0000259" key="8">
    <source>
        <dbReference type="SMART" id="SM01332"/>
    </source>
</evidence>
<feature type="compositionally biased region" description="Polar residues" evidence="6">
    <location>
        <begin position="472"/>
        <end position="481"/>
    </location>
</feature>
<keyword evidence="2" id="KW-0132">Cell division</keyword>
<name>A0ABD1SUA9_9LAMI</name>
<dbReference type="GO" id="GO:0051301">
    <property type="term" value="P:cell division"/>
    <property type="evidence" value="ECO:0007669"/>
    <property type="project" value="UniProtKB-KW"/>
</dbReference>
<organism evidence="9 10">
    <name type="scientific">Abeliophyllum distichum</name>
    <dbReference type="NCBI Taxonomy" id="126358"/>
    <lineage>
        <taxon>Eukaryota</taxon>
        <taxon>Viridiplantae</taxon>
        <taxon>Streptophyta</taxon>
        <taxon>Embryophyta</taxon>
        <taxon>Tracheophyta</taxon>
        <taxon>Spermatophyta</taxon>
        <taxon>Magnoliopsida</taxon>
        <taxon>eudicotyledons</taxon>
        <taxon>Gunneridae</taxon>
        <taxon>Pentapetalae</taxon>
        <taxon>asterids</taxon>
        <taxon>lamiids</taxon>
        <taxon>Lamiales</taxon>
        <taxon>Oleaceae</taxon>
        <taxon>Forsythieae</taxon>
        <taxon>Abeliophyllum</taxon>
    </lineage>
</organism>
<dbReference type="CDD" id="cd20544">
    <property type="entry name" value="CYCLIN_AtCycD-like_rpt2"/>
    <property type="match status" value="1"/>
</dbReference>
<dbReference type="InterPro" id="IPR048258">
    <property type="entry name" value="Cyclins_cyclin-box"/>
</dbReference>
<sequence>MASHQLNFPLALDALYCEEEYWDNGEVENRDICYIEEQEEESTFLADFINRKRSVVLLEQDLFWEDEELSSLLSKEQENELYNGLQENPSLAKVRGEAVEWMLKVIEYYSFNALTAVLAVNYLDRFLFGFQSQSEKPWMTQLAAVACLSLAAKVEETQVPLLLDFQVEESKYVFEAKTIQRMEILVLSTLQWKMNPVTPLSFLDYIARRLGLKSHLCCEFLRRCECLLVSIISDYRFMCYLPSALANATMLYVISSLEPCIGVENQDQLFGILGINKDKVEECCSLIQEVATRIQFHSFNKRKFGSLPGSPKGVADVSFSFDSSNDSWGVCSAATSVSSSPEPLTKKIKNLQTPPNHANAETLKQVIHCQIIISSRLMNAHGIIGEEVVFWPKEGILDSRKRKLSPFPERAGRAERQSAAGDSGRAERYGSSQQTTSVLGGSRHSVNSNASSATDDSRRLGSRESEAPPMTGQWSGDSGQWTPRLHSTRFWTFGHLK</sequence>
<proteinExistence type="inferred from homology"/>
<dbReference type="InterPro" id="IPR036915">
    <property type="entry name" value="Cyclin-like_sf"/>
</dbReference>
<dbReference type="InterPro" id="IPR013763">
    <property type="entry name" value="Cyclin-like_dom"/>
</dbReference>
<dbReference type="InterPro" id="IPR006671">
    <property type="entry name" value="Cyclin_N"/>
</dbReference>
<evidence type="ECO:0000256" key="1">
    <source>
        <dbReference type="ARBA" id="ARBA00009065"/>
    </source>
</evidence>
<keyword evidence="10" id="KW-1185">Reference proteome</keyword>
<gene>
    <name evidence="9" type="ORF">Adt_19891</name>
</gene>
<dbReference type="AlphaFoldDB" id="A0ABD1SUA9"/>
<evidence type="ECO:0000256" key="4">
    <source>
        <dbReference type="ARBA" id="ARBA00023306"/>
    </source>
</evidence>
<dbReference type="PANTHER" id="PTHR10177">
    <property type="entry name" value="CYCLINS"/>
    <property type="match status" value="1"/>
</dbReference>
<dbReference type="InterPro" id="IPR004367">
    <property type="entry name" value="Cyclin_C-dom"/>
</dbReference>
<dbReference type="InterPro" id="IPR039361">
    <property type="entry name" value="Cyclin"/>
</dbReference>
<dbReference type="GO" id="GO:0048316">
    <property type="term" value="P:seed development"/>
    <property type="evidence" value="ECO:0007669"/>
    <property type="project" value="UniProtKB-ARBA"/>
</dbReference>
<feature type="domain" description="Cyclin C-terminal" evidence="8">
    <location>
        <begin position="197"/>
        <end position="320"/>
    </location>
</feature>
<evidence type="ECO:0000256" key="3">
    <source>
        <dbReference type="ARBA" id="ARBA00023127"/>
    </source>
</evidence>
<keyword evidence="4" id="KW-0131">Cell cycle</keyword>
<evidence type="ECO:0000259" key="7">
    <source>
        <dbReference type="SMART" id="SM00385"/>
    </source>
</evidence>
<feature type="compositionally biased region" description="Polar residues" evidence="6">
    <location>
        <begin position="430"/>
        <end position="454"/>
    </location>
</feature>
<dbReference type="SUPFAM" id="SSF47954">
    <property type="entry name" value="Cyclin-like"/>
    <property type="match status" value="2"/>
</dbReference>
<dbReference type="Pfam" id="PF02984">
    <property type="entry name" value="Cyclin_C"/>
    <property type="match status" value="1"/>
</dbReference>
<dbReference type="SMART" id="SM01332">
    <property type="entry name" value="Cyclin_C"/>
    <property type="match status" value="1"/>
</dbReference>
<feature type="compositionally biased region" description="Basic and acidic residues" evidence="6">
    <location>
        <begin position="455"/>
        <end position="466"/>
    </location>
</feature>
<dbReference type="Gene3D" id="1.10.472.10">
    <property type="entry name" value="Cyclin-like"/>
    <property type="match status" value="2"/>
</dbReference>
<evidence type="ECO:0000256" key="2">
    <source>
        <dbReference type="ARBA" id="ARBA00022618"/>
    </source>
</evidence>
<dbReference type="GO" id="GO:0010444">
    <property type="term" value="P:guard mother cell differentiation"/>
    <property type="evidence" value="ECO:0007669"/>
    <property type="project" value="UniProtKB-ARBA"/>
</dbReference>